<evidence type="ECO:0000313" key="2">
    <source>
        <dbReference type="EMBL" id="SEQ88309.1"/>
    </source>
</evidence>
<dbReference type="AlphaFoldDB" id="A0A1H9JNF5"/>
<evidence type="ECO:0000256" key="1">
    <source>
        <dbReference type="SAM" id="MobiDB-lite"/>
    </source>
</evidence>
<name>A0A1H9JNF5_9PSEU</name>
<feature type="region of interest" description="Disordered" evidence="1">
    <location>
        <begin position="37"/>
        <end position="57"/>
    </location>
</feature>
<dbReference type="EMBL" id="FOFT01000003">
    <property type="protein sequence ID" value="SEQ88309.1"/>
    <property type="molecule type" value="Genomic_DNA"/>
</dbReference>
<accession>A0A1H9JNF5</accession>
<gene>
    <name evidence="2" type="ORF">SAMN05216195_103310</name>
</gene>
<protein>
    <submittedName>
        <fullName evidence="2">Uncharacterized protein</fullName>
    </submittedName>
</protein>
<keyword evidence="3" id="KW-1185">Reference proteome</keyword>
<proteinExistence type="predicted"/>
<reference evidence="3" key="1">
    <citation type="submission" date="2016-10" db="EMBL/GenBank/DDBJ databases">
        <authorList>
            <person name="Varghese N."/>
            <person name="Submissions S."/>
        </authorList>
    </citation>
    <scope>NUCLEOTIDE SEQUENCE [LARGE SCALE GENOMIC DNA]</scope>
    <source>
        <strain evidence="3">CGMCC 4.578</strain>
    </source>
</reference>
<sequence length="57" mass="6167">MREVAEERDDSGSEVAAFGVSAVERQLEVRHDLQASSTATNAVAPFPPQLHDVACDR</sequence>
<organism evidence="2 3">
    <name type="scientific">Lentzea flaviverrucosa</name>
    <dbReference type="NCBI Taxonomy" id="200379"/>
    <lineage>
        <taxon>Bacteria</taxon>
        <taxon>Bacillati</taxon>
        <taxon>Actinomycetota</taxon>
        <taxon>Actinomycetes</taxon>
        <taxon>Pseudonocardiales</taxon>
        <taxon>Pseudonocardiaceae</taxon>
        <taxon>Lentzea</taxon>
    </lineage>
</organism>
<dbReference type="Proteomes" id="UP000199028">
    <property type="component" value="Unassembled WGS sequence"/>
</dbReference>
<evidence type="ECO:0000313" key="3">
    <source>
        <dbReference type="Proteomes" id="UP000199028"/>
    </source>
</evidence>